<dbReference type="Proteomes" id="UP001442494">
    <property type="component" value="Unassembled WGS sequence"/>
</dbReference>
<comment type="caution">
    <text evidence="1">The sequence shown here is derived from an EMBL/GenBank/DDBJ whole genome shotgun (WGS) entry which is preliminary data.</text>
</comment>
<reference evidence="1 2" key="1">
    <citation type="submission" date="2022-04" db="EMBL/GenBank/DDBJ databases">
        <title>Positive selection, recombination, and allopatry shape intraspecific diversity of widespread and dominant cyanobacteria.</title>
        <authorList>
            <person name="Wei J."/>
            <person name="Shu W."/>
            <person name="Hu C."/>
        </authorList>
    </citation>
    <scope>NUCLEOTIDE SEQUENCE [LARGE SCALE GENOMIC DNA]</scope>
    <source>
        <strain evidence="1 2">GB2-A5</strain>
    </source>
</reference>
<organism evidence="1 2">
    <name type="scientific">Funiculus sociatus GB2-A5</name>
    <dbReference type="NCBI Taxonomy" id="2933946"/>
    <lineage>
        <taxon>Bacteria</taxon>
        <taxon>Bacillati</taxon>
        <taxon>Cyanobacteriota</taxon>
        <taxon>Cyanophyceae</taxon>
        <taxon>Coleofasciculales</taxon>
        <taxon>Coleofasciculaceae</taxon>
        <taxon>Funiculus</taxon>
    </lineage>
</organism>
<proteinExistence type="predicted"/>
<evidence type="ECO:0000313" key="1">
    <source>
        <dbReference type="EMBL" id="MEP0865272.1"/>
    </source>
</evidence>
<evidence type="ECO:0000313" key="2">
    <source>
        <dbReference type="Proteomes" id="UP001442494"/>
    </source>
</evidence>
<dbReference type="RefSeq" id="WP_199295367.1">
    <property type="nucleotide sequence ID" value="NZ_JAMPKK010000023.1"/>
</dbReference>
<keyword evidence="2" id="KW-1185">Reference proteome</keyword>
<dbReference type="EMBL" id="JAMPKK010000023">
    <property type="protein sequence ID" value="MEP0865272.1"/>
    <property type="molecule type" value="Genomic_DNA"/>
</dbReference>
<name>A0ABV0JPD6_9CYAN</name>
<protein>
    <submittedName>
        <fullName evidence="1">Uncharacterized protein</fullName>
    </submittedName>
</protein>
<gene>
    <name evidence="1" type="ORF">NDI37_12420</name>
</gene>
<sequence>MAEMNCLELEQEIGKMAAAMMTRNSQIGEDLIANLKTQMTLEDVAGVMLVSIERLMWFDTESVIWTIKHLIPSDVMQQIRRITSVAVCKQLIGKGFTPGKDFSVSATGKLLLNQNAKTAILPLATIE</sequence>
<accession>A0ABV0JPD6</accession>